<sequence length="301" mass="34464">MKIGIVGIGNIAQKAYLPVIGTMEGIELILCTRNQKILQNVSKKYRISKYVNAVEDLIKEGIDAAFVHATTDAHVKILEKLISNNIHVYVDKPIANTYDEALKITKLAEKNNVMFMVGFNRRFAPMYTKLTEVTNPNIILMEKNRVNSPKAIREVIFDDFIHIIDTLCYLLNEDIKDIKVNSLVKEGKLYNIVIQLEGTNSVAIGTMNRDSGVNEEILELMSPGNKYIVRGLEHLTYFVNGEEKRFKNKDWDPILYRRGFQQIIEHFISCIINNKKPNISLRDALITHELCEKIVNQLEAR</sequence>
<dbReference type="PANTHER" id="PTHR43708:SF4">
    <property type="entry name" value="OXIDOREDUCTASE YCEM-RELATED"/>
    <property type="match status" value="1"/>
</dbReference>
<dbReference type="Gene3D" id="3.40.50.720">
    <property type="entry name" value="NAD(P)-binding Rossmann-like Domain"/>
    <property type="match status" value="1"/>
</dbReference>
<accession>A0ABT4DEG4</accession>
<evidence type="ECO:0000313" key="3">
    <source>
        <dbReference type="EMBL" id="MCY6960578.1"/>
    </source>
</evidence>
<feature type="domain" description="Gfo/Idh/MocA-like oxidoreductase N-terminal" evidence="1">
    <location>
        <begin position="1"/>
        <end position="119"/>
    </location>
</feature>
<dbReference type="Pfam" id="PF01408">
    <property type="entry name" value="GFO_IDH_MocA"/>
    <property type="match status" value="1"/>
</dbReference>
<dbReference type="PANTHER" id="PTHR43708">
    <property type="entry name" value="CONSERVED EXPRESSED OXIDOREDUCTASE (EUROFUNG)"/>
    <property type="match status" value="1"/>
</dbReference>
<proteinExistence type="predicted"/>
<organism evidence="3 4">
    <name type="scientific">Clostridium brassicae</name>
    <dbReference type="NCBI Taxonomy" id="2999072"/>
    <lineage>
        <taxon>Bacteria</taxon>
        <taxon>Bacillati</taxon>
        <taxon>Bacillota</taxon>
        <taxon>Clostridia</taxon>
        <taxon>Eubacteriales</taxon>
        <taxon>Clostridiaceae</taxon>
        <taxon>Clostridium</taxon>
    </lineage>
</organism>
<dbReference type="EMBL" id="JAPQFJ010000034">
    <property type="protein sequence ID" value="MCY6960578.1"/>
    <property type="molecule type" value="Genomic_DNA"/>
</dbReference>
<evidence type="ECO:0000259" key="1">
    <source>
        <dbReference type="Pfam" id="PF01408"/>
    </source>
</evidence>
<dbReference type="Proteomes" id="UP001144612">
    <property type="component" value="Unassembled WGS sequence"/>
</dbReference>
<dbReference type="RefSeq" id="WP_268063015.1">
    <property type="nucleotide sequence ID" value="NZ_JAPQFJ010000034.1"/>
</dbReference>
<evidence type="ECO:0000313" key="4">
    <source>
        <dbReference type="Proteomes" id="UP001144612"/>
    </source>
</evidence>
<reference evidence="3" key="1">
    <citation type="submission" date="2022-12" db="EMBL/GenBank/DDBJ databases">
        <title>Clostridium sp. nov., isolated from industrial wastewater.</title>
        <authorList>
            <person name="Jiayan W."/>
        </authorList>
    </citation>
    <scope>NUCLEOTIDE SEQUENCE</scope>
    <source>
        <strain evidence="3">ZC22-4</strain>
    </source>
</reference>
<keyword evidence="4" id="KW-1185">Reference proteome</keyword>
<dbReference type="InterPro" id="IPR051317">
    <property type="entry name" value="Gfo/Idh/MocA_oxidoreduct"/>
</dbReference>
<dbReference type="SUPFAM" id="SSF51735">
    <property type="entry name" value="NAD(P)-binding Rossmann-fold domains"/>
    <property type="match status" value="1"/>
</dbReference>
<dbReference type="SUPFAM" id="SSF55347">
    <property type="entry name" value="Glyceraldehyde-3-phosphate dehydrogenase-like, C-terminal domain"/>
    <property type="match status" value="1"/>
</dbReference>
<name>A0ABT4DEG4_9CLOT</name>
<dbReference type="Pfam" id="PF21378">
    <property type="entry name" value="YceM-like_C"/>
    <property type="match status" value="1"/>
</dbReference>
<evidence type="ECO:0000259" key="2">
    <source>
        <dbReference type="Pfam" id="PF21378"/>
    </source>
</evidence>
<dbReference type="Gene3D" id="3.30.360.10">
    <property type="entry name" value="Dihydrodipicolinate Reductase, domain 2"/>
    <property type="match status" value="1"/>
</dbReference>
<dbReference type="InterPro" id="IPR048477">
    <property type="entry name" value="YceM-like_C"/>
</dbReference>
<protein>
    <submittedName>
        <fullName evidence="3">Gfo/Idh/MocA family oxidoreductase</fullName>
    </submittedName>
</protein>
<dbReference type="InterPro" id="IPR036291">
    <property type="entry name" value="NAD(P)-bd_dom_sf"/>
</dbReference>
<feature type="domain" description="YceM-like C-terminal" evidence="2">
    <location>
        <begin position="125"/>
        <end position="235"/>
    </location>
</feature>
<gene>
    <name evidence="3" type="ORF">OW729_18440</name>
</gene>
<comment type="caution">
    <text evidence="3">The sequence shown here is derived from an EMBL/GenBank/DDBJ whole genome shotgun (WGS) entry which is preliminary data.</text>
</comment>
<dbReference type="InterPro" id="IPR000683">
    <property type="entry name" value="Gfo/Idh/MocA-like_OxRdtase_N"/>
</dbReference>